<dbReference type="AlphaFoldDB" id="A0A8T8T5G1"/>
<feature type="compositionally biased region" description="Acidic residues" evidence="1">
    <location>
        <begin position="321"/>
        <end position="332"/>
    </location>
</feature>
<feature type="compositionally biased region" description="Low complexity" evidence="1">
    <location>
        <begin position="916"/>
        <end position="925"/>
    </location>
</feature>
<feature type="compositionally biased region" description="Pro residues" evidence="1">
    <location>
        <begin position="512"/>
        <end position="525"/>
    </location>
</feature>
<feature type="compositionally biased region" description="Low complexity" evidence="1">
    <location>
        <begin position="748"/>
        <end position="780"/>
    </location>
</feature>
<protein>
    <recommendedName>
        <fullName evidence="2">GLTSCR protein conserved domain-containing protein</fullName>
    </recommendedName>
</protein>
<feature type="compositionally biased region" description="Polar residues" evidence="1">
    <location>
        <begin position="374"/>
        <end position="384"/>
    </location>
</feature>
<dbReference type="InterPro" id="IPR015671">
    <property type="entry name" value="GSCR1_dom"/>
</dbReference>
<evidence type="ECO:0000259" key="2">
    <source>
        <dbReference type="Pfam" id="PF15249"/>
    </source>
</evidence>
<comment type="caution">
    <text evidence="3">The sequence shown here is derived from an EMBL/GenBank/DDBJ whole genome shotgun (WGS) entry which is preliminary data.</text>
</comment>
<feature type="compositionally biased region" description="Low complexity" evidence="1">
    <location>
        <begin position="813"/>
        <end position="845"/>
    </location>
</feature>
<dbReference type="EMBL" id="LWDD02000908">
    <property type="protein sequence ID" value="KAE8255414.1"/>
    <property type="molecule type" value="Genomic_DNA"/>
</dbReference>
<reference evidence="3" key="1">
    <citation type="submission" date="2016-04" db="EMBL/GenBank/DDBJ databases">
        <authorList>
            <person name="Nguyen H.D."/>
            <person name="Kesanakurti P."/>
            <person name="Cullis J."/>
            <person name="Levesque C.A."/>
            <person name="Hambleton S."/>
        </authorList>
    </citation>
    <scope>NUCLEOTIDE SEQUENCE</scope>
    <source>
        <strain evidence="3">DAOMC 238032</strain>
    </source>
</reference>
<feature type="domain" description="GLTSCR protein conserved" evidence="2">
    <location>
        <begin position="240"/>
        <end position="279"/>
    </location>
</feature>
<proteinExistence type="predicted"/>
<accession>A0A8T8T5G1</accession>
<evidence type="ECO:0000256" key="1">
    <source>
        <dbReference type="SAM" id="MobiDB-lite"/>
    </source>
</evidence>
<name>A0A8T8T5G1_9BASI</name>
<feature type="compositionally biased region" description="Low complexity" evidence="1">
    <location>
        <begin position="542"/>
        <end position="577"/>
    </location>
</feature>
<evidence type="ECO:0000313" key="3">
    <source>
        <dbReference type="EMBL" id="KAE8255414.1"/>
    </source>
</evidence>
<dbReference type="Pfam" id="PF15249">
    <property type="entry name" value="GLTSCR1"/>
    <property type="match status" value="1"/>
</dbReference>
<evidence type="ECO:0000313" key="4">
    <source>
        <dbReference type="Proteomes" id="UP000077671"/>
    </source>
</evidence>
<feature type="region of interest" description="Disordered" evidence="1">
    <location>
        <begin position="748"/>
        <end position="936"/>
    </location>
</feature>
<dbReference type="Proteomes" id="UP000077671">
    <property type="component" value="Unassembled WGS sequence"/>
</dbReference>
<organism evidence="3 4">
    <name type="scientific">Tilletia caries</name>
    <name type="common">wheat bunt fungus</name>
    <dbReference type="NCBI Taxonomy" id="13290"/>
    <lineage>
        <taxon>Eukaryota</taxon>
        <taxon>Fungi</taxon>
        <taxon>Dikarya</taxon>
        <taxon>Basidiomycota</taxon>
        <taxon>Ustilaginomycotina</taxon>
        <taxon>Exobasidiomycetes</taxon>
        <taxon>Tilletiales</taxon>
        <taxon>Tilletiaceae</taxon>
        <taxon>Tilletia</taxon>
    </lineage>
</organism>
<feature type="region of interest" description="Disordered" evidence="1">
    <location>
        <begin position="97"/>
        <end position="165"/>
    </location>
</feature>
<feature type="compositionally biased region" description="Polar residues" evidence="1">
    <location>
        <begin position="851"/>
        <end position="861"/>
    </location>
</feature>
<sequence length="936" mass="97392">MDGERRAEPASASALPPSSLSTSSSSSSSSSAPARTNNAVPLSVGASTGTSASQHGSAGGNQPEEAVAPTFAASTLVAPLSGTAAVKMEGVELEEERLVPNGHLKAADGREGAPMDRPVEKREVREEGGGGSGSADADAAAAMLSMSAEAGPSRTSMAPPPQPSNPYLKSLAAVGRTSSFQAAGGLVTPSTGMSVDLGGVKLEGVGEMVDDDARKAEESARQLDPSAIHQRFKSALERSQINALMPNYWAPFTSTRDIIDRLLPYHVFDVPEQDLRWALAPPPAEVRLRNVLRAKKKEREEALVCSAGIVDVKGKGKQKEEEEEEEEEGDGMDLDHAHDGGASLPEGTSAGVGGPTNSPKVENGHPQKKRRLTRSSMPNSSAPSEPTEPPDRGVDDDEETLLLGKPYAFPSLPLAMSYYWSGLSLQQRLNEALIRSEGGVAPSYVPPPLSSADTKDESEALVAPAYNYNISMEHLERLAYEEEKTEHARLLGQMKSARAQLDQLHRVFLAAQPPPPKPQPTPQPPARTYQQQYRSPAPQPNSQAGSGSAAPSPAQIKAQQQQAAVNQSQVPSGTINPSIPSTPIPLLIPLTNLTQLLGMNINPAPASHITPAFRKAIVDKPDLQHNPHSLLLAAERVARNARIRRNQVSEGQPDPPPPAVQAELDSLDLLSVLPRVAPPDQAESALLLGISISATAAQSQRFPGPDEFAAPSTVMLHISVVLAKLTASQLSSLAALMQSLQVQAQAQAQSQPQSQPQSQAQSHAVQSTKAPTAAAAAAAPTPRPAPPSAVPYRVQTANTTPVRPSPPVAQGTAPAAAVSQQQAPARVQTSQPPTAQVTAANQQAARPPVQVVNTAQPTTASPAGIRPQVNLTGQGTPGLASDKSIAPAARLAPPPSPSDRSIAPAPAAHPAPPPSASASLNAAVPAPDPVPTSSNA</sequence>
<feature type="compositionally biased region" description="Polar residues" evidence="1">
    <location>
        <begin position="35"/>
        <end position="56"/>
    </location>
</feature>
<feature type="compositionally biased region" description="Low complexity" evidence="1">
    <location>
        <begin position="9"/>
        <end position="34"/>
    </location>
</feature>
<gene>
    <name evidence="3" type="ORF">A4X03_0g5568</name>
</gene>
<feature type="region of interest" description="Disordered" evidence="1">
    <location>
        <begin position="1"/>
        <end position="67"/>
    </location>
</feature>
<feature type="region of interest" description="Disordered" evidence="1">
    <location>
        <begin position="510"/>
        <end position="577"/>
    </location>
</feature>
<reference evidence="3" key="2">
    <citation type="journal article" date="2019" name="IMA Fungus">
        <title>Genome sequencing and comparison of five Tilletia species to identify candidate genes for the detection of regulated species infecting wheat.</title>
        <authorList>
            <person name="Nguyen H.D.T."/>
            <person name="Sultana T."/>
            <person name="Kesanakurti P."/>
            <person name="Hambleton S."/>
        </authorList>
    </citation>
    <scope>NUCLEOTIDE SEQUENCE</scope>
    <source>
        <strain evidence="3">DAOMC 238032</strain>
    </source>
</reference>
<feature type="region of interest" description="Disordered" evidence="1">
    <location>
        <begin position="313"/>
        <end position="398"/>
    </location>
</feature>
<feature type="compositionally biased region" description="Basic and acidic residues" evidence="1">
    <location>
        <begin position="105"/>
        <end position="128"/>
    </location>
</feature>
<feature type="compositionally biased region" description="Low complexity" evidence="1">
    <location>
        <begin position="134"/>
        <end position="151"/>
    </location>
</feature>